<proteinExistence type="predicted"/>
<dbReference type="EMBL" id="BARW01027348">
    <property type="protein sequence ID" value="GAJ14998.1"/>
    <property type="molecule type" value="Genomic_DNA"/>
</dbReference>
<evidence type="ECO:0000313" key="1">
    <source>
        <dbReference type="EMBL" id="GAJ14998.1"/>
    </source>
</evidence>
<dbReference type="AlphaFoldDB" id="X1UBW8"/>
<protein>
    <submittedName>
        <fullName evidence="1">Uncharacterized protein</fullName>
    </submittedName>
</protein>
<comment type="caution">
    <text evidence="1">The sequence shown here is derived from an EMBL/GenBank/DDBJ whole genome shotgun (WGS) entry which is preliminary data.</text>
</comment>
<reference evidence="1" key="1">
    <citation type="journal article" date="2014" name="Front. Microbiol.">
        <title>High frequency of phylogenetically diverse reductive dehalogenase-homologous genes in deep subseafloor sedimentary metagenomes.</title>
        <authorList>
            <person name="Kawai M."/>
            <person name="Futagami T."/>
            <person name="Toyoda A."/>
            <person name="Takaki Y."/>
            <person name="Nishi S."/>
            <person name="Hori S."/>
            <person name="Arai W."/>
            <person name="Tsubouchi T."/>
            <person name="Morono Y."/>
            <person name="Uchiyama I."/>
            <person name="Ito T."/>
            <person name="Fujiyama A."/>
            <person name="Inagaki F."/>
            <person name="Takami H."/>
        </authorList>
    </citation>
    <scope>NUCLEOTIDE SEQUENCE</scope>
    <source>
        <strain evidence="1">Expedition CK06-06</strain>
    </source>
</reference>
<organism evidence="1">
    <name type="scientific">marine sediment metagenome</name>
    <dbReference type="NCBI Taxonomy" id="412755"/>
    <lineage>
        <taxon>unclassified sequences</taxon>
        <taxon>metagenomes</taxon>
        <taxon>ecological metagenomes</taxon>
    </lineage>
</organism>
<sequence length="224" mass="26553">SLLGCNSKLLWNEIYINIIDILSARVNKSGIIVCKNFHKIHSELLECFYSYIQRNNTDVNLVFFLITENISFIPDNIINNFHIISIPRPTKNNYNKILPKKISSLSNVKDISNIKNEITNTNSFKTNIIRYVDRLYTVIDNPETLKFTQFRDLIYDIFIYDMDIGYVIWLLLSKIILNKNLSQDNLTKIYLDTFSFLQFYNNNYRPIYHLENYLYNLINKIHGL</sequence>
<dbReference type="SUPFAM" id="SSF52540">
    <property type="entry name" value="P-loop containing nucleoside triphosphate hydrolases"/>
    <property type="match status" value="1"/>
</dbReference>
<gene>
    <name evidence="1" type="ORF">S12H4_44390</name>
</gene>
<accession>X1UBW8</accession>
<dbReference type="InterPro" id="IPR027417">
    <property type="entry name" value="P-loop_NTPase"/>
</dbReference>
<feature type="non-terminal residue" evidence="1">
    <location>
        <position position="1"/>
    </location>
</feature>
<name>X1UBW8_9ZZZZ</name>